<name>A0A8X6WXC2_9ARAC</name>
<keyword evidence="3" id="KW-1185">Reference proteome</keyword>
<comment type="caution">
    <text evidence="2">The sequence shown here is derived from an EMBL/GenBank/DDBJ whole genome shotgun (WGS) entry which is preliminary data.</text>
</comment>
<dbReference type="AlphaFoldDB" id="A0A8X6WXC2"/>
<organism evidence="2 3">
    <name type="scientific">Trichonephila inaurata madagascariensis</name>
    <dbReference type="NCBI Taxonomy" id="2747483"/>
    <lineage>
        <taxon>Eukaryota</taxon>
        <taxon>Metazoa</taxon>
        <taxon>Ecdysozoa</taxon>
        <taxon>Arthropoda</taxon>
        <taxon>Chelicerata</taxon>
        <taxon>Arachnida</taxon>
        <taxon>Araneae</taxon>
        <taxon>Araneomorphae</taxon>
        <taxon>Entelegynae</taxon>
        <taxon>Araneoidea</taxon>
        <taxon>Nephilidae</taxon>
        <taxon>Trichonephila</taxon>
        <taxon>Trichonephila inaurata</taxon>
    </lineage>
</organism>
<evidence type="ECO:0000313" key="3">
    <source>
        <dbReference type="Proteomes" id="UP000886998"/>
    </source>
</evidence>
<accession>A0A8X6WXC2</accession>
<feature type="compositionally biased region" description="Polar residues" evidence="1">
    <location>
        <begin position="153"/>
        <end position="163"/>
    </location>
</feature>
<feature type="region of interest" description="Disordered" evidence="1">
    <location>
        <begin position="115"/>
        <end position="163"/>
    </location>
</feature>
<evidence type="ECO:0000313" key="2">
    <source>
        <dbReference type="EMBL" id="GFY43028.1"/>
    </source>
</evidence>
<evidence type="ECO:0000256" key="1">
    <source>
        <dbReference type="SAM" id="MobiDB-lite"/>
    </source>
</evidence>
<dbReference type="EMBL" id="BMAV01003435">
    <property type="protein sequence ID" value="GFY43028.1"/>
    <property type="molecule type" value="Genomic_DNA"/>
</dbReference>
<protein>
    <submittedName>
        <fullName evidence="2">Uncharacterized protein</fullName>
    </submittedName>
</protein>
<sequence length="268" mass="30303">MSQFNSPNSSHIFSDLEISDDDGDLNILRPRKRSCTKDRESCDRVKEKICTTNTKNIASSSHSCENDLFMDKNIHSESIKTHENGNSDPHTSLFDNEEDKCSASGWDFSKELLSPTLPDETYQGTRNNLKRKKKKRNLDDQKNVPSINMPLMSAQTSDQQSSVSSNIQSKVKLNDTKVNVQHPPSLRAEINDFNEDSTGSAQVAQSNAISTSVNFNLMVESRIITRDLMSRSTYHCSNCEKYHRVTHIRRERVVSRRSVLSFEGPLGS</sequence>
<gene>
    <name evidence="2" type="primary">NCL1_61381</name>
    <name evidence="2" type="ORF">TNIN_64351</name>
</gene>
<dbReference type="Proteomes" id="UP000886998">
    <property type="component" value="Unassembled WGS sequence"/>
</dbReference>
<proteinExistence type="predicted"/>
<reference evidence="2" key="1">
    <citation type="submission" date="2020-08" db="EMBL/GenBank/DDBJ databases">
        <title>Multicomponent nature underlies the extraordinary mechanical properties of spider dragline silk.</title>
        <authorList>
            <person name="Kono N."/>
            <person name="Nakamura H."/>
            <person name="Mori M."/>
            <person name="Yoshida Y."/>
            <person name="Ohtoshi R."/>
            <person name="Malay A.D."/>
            <person name="Moran D.A.P."/>
            <person name="Tomita M."/>
            <person name="Numata K."/>
            <person name="Arakawa K."/>
        </authorList>
    </citation>
    <scope>NUCLEOTIDE SEQUENCE</scope>
</reference>